<evidence type="ECO:0000256" key="1">
    <source>
        <dbReference type="SAM" id="MobiDB-lite"/>
    </source>
</evidence>
<evidence type="ECO:0000313" key="2">
    <source>
        <dbReference type="EMBL" id="EPQ02725.1"/>
    </source>
</evidence>
<feature type="region of interest" description="Disordered" evidence="1">
    <location>
        <begin position="1"/>
        <end position="25"/>
    </location>
</feature>
<dbReference type="AlphaFoldDB" id="S7MH64"/>
<proteinExistence type="predicted"/>
<evidence type="ECO:0000313" key="3">
    <source>
        <dbReference type="Proteomes" id="UP000052978"/>
    </source>
</evidence>
<organism evidence="2 3">
    <name type="scientific">Myotis brandtii</name>
    <name type="common">Brandt's bat</name>
    <dbReference type="NCBI Taxonomy" id="109478"/>
    <lineage>
        <taxon>Eukaryota</taxon>
        <taxon>Metazoa</taxon>
        <taxon>Chordata</taxon>
        <taxon>Craniata</taxon>
        <taxon>Vertebrata</taxon>
        <taxon>Euteleostomi</taxon>
        <taxon>Mammalia</taxon>
        <taxon>Eutheria</taxon>
        <taxon>Laurasiatheria</taxon>
        <taxon>Chiroptera</taxon>
        <taxon>Yangochiroptera</taxon>
        <taxon>Vespertilionidae</taxon>
        <taxon>Myotis</taxon>
    </lineage>
</organism>
<accession>S7MH64</accession>
<dbReference type="EMBL" id="KE161256">
    <property type="protein sequence ID" value="EPQ02725.1"/>
    <property type="molecule type" value="Genomic_DNA"/>
</dbReference>
<keyword evidence="3" id="KW-1185">Reference proteome</keyword>
<dbReference type="Proteomes" id="UP000052978">
    <property type="component" value="Unassembled WGS sequence"/>
</dbReference>
<protein>
    <submittedName>
        <fullName evidence="2">Uncharacterized protein</fullName>
    </submittedName>
</protein>
<name>S7MH64_MYOBR</name>
<reference evidence="2 3" key="1">
    <citation type="journal article" date="2013" name="Nat. Commun.">
        <title>Genome analysis reveals insights into physiology and longevity of the Brandt's bat Myotis brandtii.</title>
        <authorList>
            <person name="Seim I."/>
            <person name="Fang X."/>
            <person name="Xiong Z."/>
            <person name="Lobanov A.V."/>
            <person name="Huang Z."/>
            <person name="Ma S."/>
            <person name="Feng Y."/>
            <person name="Turanov A.A."/>
            <person name="Zhu Y."/>
            <person name="Lenz T.L."/>
            <person name="Gerashchenko M.V."/>
            <person name="Fan D."/>
            <person name="Hee Yim S."/>
            <person name="Yao X."/>
            <person name="Jordan D."/>
            <person name="Xiong Y."/>
            <person name="Ma Y."/>
            <person name="Lyapunov A.N."/>
            <person name="Chen G."/>
            <person name="Kulakova O.I."/>
            <person name="Sun Y."/>
            <person name="Lee S.G."/>
            <person name="Bronson R.T."/>
            <person name="Moskalev A.A."/>
            <person name="Sunyaev S.R."/>
            <person name="Zhang G."/>
            <person name="Krogh A."/>
            <person name="Wang J."/>
            <person name="Gladyshev V.N."/>
        </authorList>
    </citation>
    <scope>NUCLEOTIDE SEQUENCE [LARGE SCALE GENOMIC DNA]</scope>
</reference>
<sequence length="41" mass="4233">MGCLLHAPRPGDLQPSTSTGPGPCSARDRWGSYCAPTDATT</sequence>
<gene>
    <name evidence="2" type="ORF">D623_10004785</name>
</gene>